<sequence>METLTSLLDAKGCPLEQQKFTWREMAGKPISKLDDDAFTRVRIILMNGIELDALRLKHIGARFHGELRLPLAEVRRAEHHQATMVNWLLSADHSPLETTIAYEQVAIEVTAAVAQSEPDAYQAQTYRFGLLEDFDHLYRYSALLDRLEGKDANNILQGYTDIIPGRPTTFHHRAPEDDLRDAYQRDSAALITKIHAAMITAAEYQTHDYYMNIGPTFADPLARQLYAEIASVEEQHVTQYGSLQDPNESFLEKWLIHEAMEAYNYYSCVDQETNPRIKAIWERFLDYELGHLNLVSELFERYERRDAGEVLTGPLPQMVEFKSQRKFVRQVLADEVDLRAKGNEYVDRRNEGEASLDYRNQLNSAGVPAETVSAGYQWAPGTELNLKAS</sequence>
<proteinExistence type="predicted"/>
<evidence type="ECO:0000313" key="2">
    <source>
        <dbReference type="Proteomes" id="UP000596192"/>
    </source>
</evidence>
<organism evidence="1 2">
    <name type="scientific">Azotobacter chroococcum</name>
    <dbReference type="NCBI Taxonomy" id="353"/>
    <lineage>
        <taxon>Bacteria</taxon>
        <taxon>Pseudomonadati</taxon>
        <taxon>Pseudomonadota</taxon>
        <taxon>Gammaproteobacteria</taxon>
        <taxon>Pseudomonadales</taxon>
        <taxon>Pseudomonadaceae</taxon>
        <taxon>Azotobacter</taxon>
    </lineage>
</organism>
<dbReference type="SUPFAM" id="SSF47240">
    <property type="entry name" value="Ferritin-like"/>
    <property type="match status" value="2"/>
</dbReference>
<dbReference type="RefSeq" id="WP_198867016.1">
    <property type="nucleotide sequence ID" value="NZ_CP066310.1"/>
</dbReference>
<dbReference type="AlphaFoldDB" id="A0AAQ0BYY1"/>
<protein>
    <recommendedName>
        <fullName evidence="3">Ferritin-like domain-containing protein</fullName>
    </recommendedName>
</protein>
<reference evidence="1 2" key="1">
    <citation type="submission" date="2020-12" db="EMBL/GenBank/DDBJ databases">
        <title>Genomic Analysis and Response surface optimization of nitrogen-fixing conditions for A. chroococcum strain HR1, Isolation from rhizosphere soil.</title>
        <authorList>
            <person name="Li J."/>
            <person name="Yang H."/>
            <person name="Liu H."/>
            <person name="Wang C."/>
            <person name="Tian Y."/>
            <person name="Lu X.Y."/>
        </authorList>
    </citation>
    <scope>NUCLEOTIDE SEQUENCE [LARGE SCALE GENOMIC DNA]</scope>
    <source>
        <strain evidence="1 2">HR1</strain>
    </source>
</reference>
<dbReference type="Proteomes" id="UP000596192">
    <property type="component" value="Chromosome"/>
</dbReference>
<gene>
    <name evidence="1" type="ORF">GKQ51_01005</name>
</gene>
<evidence type="ECO:0000313" key="1">
    <source>
        <dbReference type="EMBL" id="QQE88993.1"/>
    </source>
</evidence>
<dbReference type="InterPro" id="IPR009078">
    <property type="entry name" value="Ferritin-like_SF"/>
</dbReference>
<evidence type="ECO:0008006" key="3">
    <source>
        <dbReference type="Google" id="ProtNLM"/>
    </source>
</evidence>
<dbReference type="EMBL" id="CP066310">
    <property type="protein sequence ID" value="QQE88993.1"/>
    <property type="molecule type" value="Genomic_DNA"/>
</dbReference>
<name>A0AAQ0BYY1_9GAMM</name>
<accession>A0AAQ0BYY1</accession>